<sequence>MSSSRSLRGENHRHDTSWVVSYASSSSIRPRRLCCEELMGPLDPRDVIYMKTRLKKHSADQSLRRPPYRKNARVQSTASSAAIQALVAFSLRASVPSRTIRMRLSEGNLGSRHPLSVLPLKPTHRRLRFEWCHARGNWTAVEWNQVVFSDVCVNSDSISAVMTTVFMYGDPVINPSILPLIYSDIPLPHLV</sequence>
<evidence type="ECO:0000313" key="1">
    <source>
        <dbReference type="EMBL" id="GFY26811.1"/>
    </source>
</evidence>
<organism evidence="1 2">
    <name type="scientific">Trichonephila clavipes</name>
    <name type="common">Golden silk orbweaver</name>
    <name type="synonym">Nephila clavipes</name>
    <dbReference type="NCBI Taxonomy" id="2585209"/>
    <lineage>
        <taxon>Eukaryota</taxon>
        <taxon>Metazoa</taxon>
        <taxon>Ecdysozoa</taxon>
        <taxon>Arthropoda</taxon>
        <taxon>Chelicerata</taxon>
        <taxon>Arachnida</taxon>
        <taxon>Araneae</taxon>
        <taxon>Araneomorphae</taxon>
        <taxon>Entelegynae</taxon>
        <taxon>Araneoidea</taxon>
        <taxon>Nephilidae</taxon>
        <taxon>Trichonephila</taxon>
    </lineage>
</organism>
<dbReference type="AlphaFoldDB" id="A0A8X6W2Q3"/>
<keyword evidence="2" id="KW-1185">Reference proteome</keyword>
<reference evidence="1" key="1">
    <citation type="submission" date="2020-08" db="EMBL/GenBank/DDBJ databases">
        <title>Multicomponent nature underlies the extraordinary mechanical properties of spider dragline silk.</title>
        <authorList>
            <person name="Kono N."/>
            <person name="Nakamura H."/>
            <person name="Mori M."/>
            <person name="Yoshida Y."/>
            <person name="Ohtoshi R."/>
            <person name="Malay A.D."/>
            <person name="Moran D.A.P."/>
            <person name="Tomita M."/>
            <person name="Numata K."/>
            <person name="Arakawa K."/>
        </authorList>
    </citation>
    <scope>NUCLEOTIDE SEQUENCE</scope>
</reference>
<dbReference type="Proteomes" id="UP000887159">
    <property type="component" value="Unassembled WGS sequence"/>
</dbReference>
<gene>
    <name evidence="1" type="primary">NCL1_30010</name>
    <name evidence="1" type="ORF">TNCV_4375571</name>
</gene>
<comment type="caution">
    <text evidence="1">The sequence shown here is derived from an EMBL/GenBank/DDBJ whole genome shotgun (WGS) entry which is preliminary data.</text>
</comment>
<accession>A0A8X6W2Q3</accession>
<proteinExistence type="predicted"/>
<evidence type="ECO:0000313" key="2">
    <source>
        <dbReference type="Proteomes" id="UP000887159"/>
    </source>
</evidence>
<dbReference type="EMBL" id="BMAU01021377">
    <property type="protein sequence ID" value="GFY26811.1"/>
    <property type="molecule type" value="Genomic_DNA"/>
</dbReference>
<protein>
    <submittedName>
        <fullName evidence="1">HTH_Tnp_Tc3_2 domain-containing protein</fullName>
    </submittedName>
</protein>
<name>A0A8X6W2Q3_TRICX</name>